<dbReference type="PROSITE" id="PS50082">
    <property type="entry name" value="WD_REPEATS_2"/>
    <property type="match status" value="2"/>
</dbReference>
<keyword evidence="4" id="KW-0677">Repeat</keyword>
<accession>A0A0C4EU36</accession>
<proteinExistence type="inferred from homology"/>
<dbReference type="InterPro" id="IPR001680">
    <property type="entry name" value="WD40_rpt"/>
</dbReference>
<dbReference type="PROSITE" id="PS00678">
    <property type="entry name" value="WD_REPEATS_1"/>
    <property type="match status" value="2"/>
</dbReference>
<feature type="repeat" description="WD" evidence="6">
    <location>
        <begin position="221"/>
        <end position="262"/>
    </location>
</feature>
<feature type="compositionally biased region" description="Polar residues" evidence="7">
    <location>
        <begin position="55"/>
        <end position="64"/>
    </location>
</feature>
<feature type="repeat" description="WD" evidence="6">
    <location>
        <begin position="377"/>
        <end position="411"/>
    </location>
</feature>
<dbReference type="OrthoDB" id="27537at2759"/>
<evidence type="ECO:0000256" key="5">
    <source>
        <dbReference type="ARBA" id="ARBA00023242"/>
    </source>
</evidence>
<evidence type="ECO:0000313" key="9">
    <source>
        <dbReference type="EnsemblFungi" id="PTTG_04315-t43_1-p1"/>
    </source>
</evidence>
<feature type="region of interest" description="Disordered" evidence="7">
    <location>
        <begin position="53"/>
        <end position="93"/>
    </location>
</feature>
<dbReference type="PANTHER" id="PTHR19861">
    <property type="entry name" value="WD40 REPEAT PROTEIN SWD2"/>
    <property type="match status" value="1"/>
</dbReference>
<dbReference type="EMBL" id="ADAS02000043">
    <property type="protein sequence ID" value="OAV94148.1"/>
    <property type="molecule type" value="Genomic_DNA"/>
</dbReference>
<evidence type="ECO:0000256" key="1">
    <source>
        <dbReference type="ARBA" id="ARBA00004123"/>
    </source>
</evidence>
<keyword evidence="5" id="KW-0539">Nucleus</keyword>
<keyword evidence="10" id="KW-1185">Reference proteome</keyword>
<feature type="region of interest" description="Disordered" evidence="7">
    <location>
        <begin position="369"/>
        <end position="390"/>
    </location>
</feature>
<evidence type="ECO:0000256" key="6">
    <source>
        <dbReference type="PROSITE-ProRule" id="PRU00221"/>
    </source>
</evidence>
<dbReference type="GO" id="GO:0003682">
    <property type="term" value="F:chromatin binding"/>
    <property type="evidence" value="ECO:0007669"/>
    <property type="project" value="TreeGrafter"/>
</dbReference>
<comment type="subcellular location">
    <subcellularLocation>
        <location evidence="1">Nucleus</location>
    </subcellularLocation>
</comment>
<reference evidence="8" key="2">
    <citation type="submission" date="2016-05" db="EMBL/GenBank/DDBJ databases">
        <title>Comparative analysis highlights variable genome content of wheat rusts and divergence of the mating loci.</title>
        <authorList>
            <person name="Cuomo C.A."/>
            <person name="Bakkeren G."/>
            <person name="Szabo L."/>
            <person name="Khalil H."/>
            <person name="Joly D."/>
            <person name="Goldberg J."/>
            <person name="Young S."/>
            <person name="Zeng Q."/>
            <person name="Fellers J."/>
        </authorList>
    </citation>
    <scope>NUCLEOTIDE SEQUENCE [LARGE SCALE GENOMIC DNA]</scope>
    <source>
        <strain evidence="8">1-1 BBBD Race 1</strain>
    </source>
</reference>
<comment type="similarity">
    <text evidence="2">Belongs to the WD repeat SWD2 family.</text>
</comment>
<evidence type="ECO:0000313" key="8">
    <source>
        <dbReference type="EMBL" id="OAV94148.1"/>
    </source>
</evidence>
<dbReference type="STRING" id="630390.A0A0C4EU36"/>
<dbReference type="Pfam" id="PF00400">
    <property type="entry name" value="WD40"/>
    <property type="match status" value="2"/>
</dbReference>
<keyword evidence="3 6" id="KW-0853">WD repeat</keyword>
<evidence type="ECO:0000256" key="2">
    <source>
        <dbReference type="ARBA" id="ARBA00005616"/>
    </source>
</evidence>
<dbReference type="InterPro" id="IPR019775">
    <property type="entry name" value="WD40_repeat_CS"/>
</dbReference>
<dbReference type="FunFam" id="2.130.10.10:FF:001785">
    <property type="entry name" value="Uncharacterized protein"/>
    <property type="match status" value="1"/>
</dbReference>
<dbReference type="PROSITE" id="PS50294">
    <property type="entry name" value="WD_REPEATS_REGION"/>
    <property type="match status" value="2"/>
</dbReference>
<dbReference type="OMA" id="HNEGYIR"/>
<dbReference type="GO" id="GO:0016070">
    <property type="term" value="P:RNA metabolic process"/>
    <property type="evidence" value="ECO:0007669"/>
    <property type="project" value="UniProtKB-ARBA"/>
</dbReference>
<reference evidence="9" key="4">
    <citation type="submission" date="2025-05" db="UniProtKB">
        <authorList>
            <consortium name="EnsemblFungi"/>
        </authorList>
    </citation>
    <scope>IDENTIFICATION</scope>
    <source>
        <strain evidence="9">isolate 1-1 / race 1 (BBBD)</strain>
    </source>
</reference>
<dbReference type="Gene3D" id="2.130.10.10">
    <property type="entry name" value="YVTN repeat-like/Quinoprotein amine dehydrogenase"/>
    <property type="match status" value="2"/>
</dbReference>
<dbReference type="GO" id="GO:0048188">
    <property type="term" value="C:Set1C/COMPASS complex"/>
    <property type="evidence" value="ECO:0007669"/>
    <property type="project" value="TreeGrafter"/>
</dbReference>
<sequence length="486" mass="53152">MSGISYGLAGIAWGPLEPEFRALVLDGLLLTLAVRGGFKKERLRKLANFPGVASTVGSGQQSKRLSGGPHTRRGFGQAHPARARRPRPVLDPGHPLHPARANTQQGLLRTPRHVFESDTLRRGSSLKMAKVFRTHNAPGSSFTSISFDDRGEHLITTAEDETLQLFGARNGKHLKQAFSKKYGCSLARFTHKSSAVIHASTKEDDTIRYLSLHDNTYIRYFKGHKRRVVSLEMSPRDDTVLSGSTDDTVRLWDLRSASCQGVLNIAGQPCVAFDPSGLVFAIALNMKQTILLYDLREFDSEPFIAKHIEDPVLARRSYPPPPPNLFTSLKFSNDGSKLLVGTAGDVHYVLDAFNGDILARLEGHQGLGSAPPLDSMLPGQSGSSEETTWTPDSRYVFSGSANGKVFVWDVQPPKDDPIHAMRAPQSPHATWEPLKIYDGHLGNPARCVAFNPRLGMLATAATELSFWLPGHAGGTSNDHGDVEMHS</sequence>
<dbReference type="FunFam" id="2.130.10.10:FF:000550">
    <property type="entry name" value="WD repeat-containing protein 82-B"/>
    <property type="match status" value="1"/>
</dbReference>
<dbReference type="Proteomes" id="UP000005240">
    <property type="component" value="Unassembled WGS sequence"/>
</dbReference>
<dbReference type="SMART" id="SM00320">
    <property type="entry name" value="WD40"/>
    <property type="match status" value="4"/>
</dbReference>
<evidence type="ECO:0000256" key="7">
    <source>
        <dbReference type="SAM" id="MobiDB-lite"/>
    </source>
</evidence>
<dbReference type="InterPro" id="IPR015943">
    <property type="entry name" value="WD40/YVTN_repeat-like_dom_sf"/>
</dbReference>
<reference evidence="9 10" key="3">
    <citation type="journal article" date="2017" name="G3 (Bethesda)">
        <title>Comparative analysis highlights variable genome content of wheat rusts and divergence of the mating loci.</title>
        <authorList>
            <person name="Cuomo C.A."/>
            <person name="Bakkeren G."/>
            <person name="Khalil H.B."/>
            <person name="Panwar V."/>
            <person name="Joly D."/>
            <person name="Linning R."/>
            <person name="Sakthikumar S."/>
            <person name="Song X."/>
            <person name="Adiconis X."/>
            <person name="Fan L."/>
            <person name="Goldberg J.M."/>
            <person name="Levin J.Z."/>
            <person name="Young S."/>
            <person name="Zeng Q."/>
            <person name="Anikster Y."/>
            <person name="Bruce M."/>
            <person name="Wang M."/>
            <person name="Yin C."/>
            <person name="McCallum B."/>
            <person name="Szabo L.J."/>
            <person name="Hulbert S."/>
            <person name="Chen X."/>
            <person name="Fellers J.P."/>
        </authorList>
    </citation>
    <scope>NUCLEOTIDE SEQUENCE</scope>
    <source>
        <strain evidence="9">isolate 1-1 / race 1 (BBBD)</strain>
        <strain evidence="10">Isolate 1-1 / race 1 (BBBD)</strain>
    </source>
</reference>
<organism evidence="8">
    <name type="scientific">Puccinia triticina (isolate 1-1 / race 1 (BBBD))</name>
    <name type="common">Brown leaf rust fungus</name>
    <dbReference type="NCBI Taxonomy" id="630390"/>
    <lineage>
        <taxon>Eukaryota</taxon>
        <taxon>Fungi</taxon>
        <taxon>Dikarya</taxon>
        <taxon>Basidiomycota</taxon>
        <taxon>Pucciniomycotina</taxon>
        <taxon>Pucciniomycetes</taxon>
        <taxon>Pucciniales</taxon>
        <taxon>Pucciniaceae</taxon>
        <taxon>Puccinia</taxon>
    </lineage>
</organism>
<protein>
    <recommendedName>
        <fullName evidence="11">Anaphase-promoting complex subunit 4 WD40 domain-containing protein</fullName>
    </recommendedName>
</protein>
<dbReference type="InterPro" id="IPR037867">
    <property type="entry name" value="Swd2/WDR82"/>
</dbReference>
<gene>
    <name evidence="8" type="ORF">PTTG_04315</name>
</gene>
<evidence type="ECO:0000256" key="3">
    <source>
        <dbReference type="ARBA" id="ARBA00022574"/>
    </source>
</evidence>
<evidence type="ECO:0000256" key="4">
    <source>
        <dbReference type="ARBA" id="ARBA00022737"/>
    </source>
</evidence>
<dbReference type="PANTHER" id="PTHR19861:SF0">
    <property type="entry name" value="WD REPEAT-CONTAINING PROTEIN 82"/>
    <property type="match status" value="1"/>
</dbReference>
<name>A0A0C4EU36_PUCT1</name>
<feature type="compositionally biased region" description="Polar residues" evidence="7">
    <location>
        <begin position="378"/>
        <end position="390"/>
    </location>
</feature>
<evidence type="ECO:0000313" key="10">
    <source>
        <dbReference type="Proteomes" id="UP000005240"/>
    </source>
</evidence>
<dbReference type="AlphaFoldDB" id="A0A0C4EU36"/>
<dbReference type="EnsemblFungi" id="PTTG_04315-t43_1">
    <property type="protein sequence ID" value="PTTG_04315-t43_1-p1"/>
    <property type="gene ID" value="PTTG_04315"/>
</dbReference>
<dbReference type="SUPFAM" id="SSF50978">
    <property type="entry name" value="WD40 repeat-like"/>
    <property type="match status" value="1"/>
</dbReference>
<dbReference type="InterPro" id="IPR036322">
    <property type="entry name" value="WD40_repeat_dom_sf"/>
</dbReference>
<evidence type="ECO:0008006" key="11">
    <source>
        <dbReference type="Google" id="ProtNLM"/>
    </source>
</evidence>
<reference evidence="8" key="1">
    <citation type="submission" date="2009-11" db="EMBL/GenBank/DDBJ databases">
        <authorList>
            <consortium name="The Broad Institute Genome Sequencing Platform"/>
            <person name="Ward D."/>
            <person name="Feldgarden M."/>
            <person name="Earl A."/>
            <person name="Young S.K."/>
            <person name="Zeng Q."/>
            <person name="Koehrsen M."/>
            <person name="Alvarado L."/>
            <person name="Berlin A."/>
            <person name="Bochicchio J."/>
            <person name="Borenstein D."/>
            <person name="Chapman S.B."/>
            <person name="Chen Z."/>
            <person name="Engels R."/>
            <person name="Freedman E."/>
            <person name="Gellesch M."/>
            <person name="Goldberg J."/>
            <person name="Griggs A."/>
            <person name="Gujja S."/>
            <person name="Heilman E."/>
            <person name="Heiman D."/>
            <person name="Hepburn T."/>
            <person name="Howarth C."/>
            <person name="Jen D."/>
            <person name="Larson L."/>
            <person name="Lewis B."/>
            <person name="Mehta T."/>
            <person name="Park D."/>
            <person name="Pearson M."/>
            <person name="Roberts A."/>
            <person name="Saif S."/>
            <person name="Shea T."/>
            <person name="Shenoy N."/>
            <person name="Sisk P."/>
            <person name="Stolte C."/>
            <person name="Sykes S."/>
            <person name="Thomson T."/>
            <person name="Walk T."/>
            <person name="White J."/>
            <person name="Yandava C."/>
            <person name="Izard J."/>
            <person name="Baranova O.V."/>
            <person name="Blanton J.M."/>
            <person name="Tanner A.C."/>
            <person name="Dewhirst F.E."/>
            <person name="Haas B."/>
            <person name="Nusbaum C."/>
            <person name="Birren B."/>
        </authorList>
    </citation>
    <scope>NUCLEOTIDE SEQUENCE [LARGE SCALE GENOMIC DNA]</scope>
    <source>
        <strain evidence="8">1-1 BBBD Race 1</strain>
    </source>
</reference>
<dbReference type="VEuPathDB" id="FungiDB:PTTG_04315"/>